<dbReference type="InterPro" id="IPR036097">
    <property type="entry name" value="HisK_dim/P_sf"/>
</dbReference>
<comment type="pathway">
    <text evidence="4">Glycan metabolism; cellulose degradation.</text>
</comment>
<evidence type="ECO:0000256" key="7">
    <source>
        <dbReference type="ARBA" id="ARBA00012744"/>
    </source>
</evidence>
<dbReference type="InterPro" id="IPR001764">
    <property type="entry name" value="Glyco_hydro_3_N"/>
</dbReference>
<dbReference type="EC" id="2.7.13.3" evidence="6"/>
<feature type="modified residue" description="4-aspartylphosphate" evidence="30">
    <location>
        <position position="2125"/>
    </location>
</feature>
<dbReference type="Gene3D" id="3.40.50.1700">
    <property type="entry name" value="Glycoside hydrolase family 3 C-terminal domain"/>
    <property type="match status" value="1"/>
</dbReference>
<feature type="region of interest" description="Disordered" evidence="32">
    <location>
        <begin position="1828"/>
        <end position="1856"/>
    </location>
</feature>
<evidence type="ECO:0000256" key="9">
    <source>
        <dbReference type="ARBA" id="ARBA00022553"/>
    </source>
</evidence>
<evidence type="ECO:0000256" key="14">
    <source>
        <dbReference type="ARBA" id="ARBA00022801"/>
    </source>
</evidence>
<evidence type="ECO:0000256" key="21">
    <source>
        <dbReference type="ARBA" id="ARBA00023180"/>
    </source>
</evidence>
<dbReference type="GO" id="GO:0005886">
    <property type="term" value="C:plasma membrane"/>
    <property type="evidence" value="ECO:0007669"/>
    <property type="project" value="UniProtKB-SubCell"/>
</dbReference>
<evidence type="ECO:0000256" key="26">
    <source>
        <dbReference type="ARBA" id="ARBA00039576"/>
    </source>
</evidence>
<dbReference type="GO" id="GO:0000155">
    <property type="term" value="F:phosphorelay sensor kinase activity"/>
    <property type="evidence" value="ECO:0007669"/>
    <property type="project" value="InterPro"/>
</dbReference>
<keyword evidence="20 33" id="KW-0472">Membrane</keyword>
<comment type="subcellular location">
    <subcellularLocation>
        <location evidence="3">Cell membrane</location>
        <topology evidence="3">Single-pass type II membrane protein</topology>
    </subcellularLocation>
</comment>
<keyword evidence="22" id="KW-0119">Carbohydrate metabolism</keyword>
<evidence type="ECO:0000256" key="18">
    <source>
        <dbReference type="ARBA" id="ARBA00023001"/>
    </source>
</evidence>
<dbReference type="GO" id="GO:0007234">
    <property type="term" value="P:osmosensory signaling via phosphorelay pathway"/>
    <property type="evidence" value="ECO:0007669"/>
    <property type="project" value="UniProtKB-ARBA"/>
</dbReference>
<dbReference type="SMART" id="SM00448">
    <property type="entry name" value="REC"/>
    <property type="match status" value="1"/>
</dbReference>
<dbReference type="EC" id="3.2.1.21" evidence="7"/>
<evidence type="ECO:0000259" key="34">
    <source>
        <dbReference type="PROSITE" id="PS50109"/>
    </source>
</evidence>
<dbReference type="SUPFAM" id="SSF47384">
    <property type="entry name" value="Homodimeric domain of signal transducing histidine kinase"/>
    <property type="match status" value="1"/>
</dbReference>
<name>A0A093XUT4_TALMA</name>
<dbReference type="SUPFAM" id="SSF55874">
    <property type="entry name" value="ATPase domain of HSP90 chaperone/DNA topoisomerase II/histidine kinase"/>
    <property type="match status" value="1"/>
</dbReference>
<evidence type="ECO:0000256" key="16">
    <source>
        <dbReference type="ARBA" id="ARBA00022968"/>
    </source>
</evidence>
<dbReference type="InterPro" id="IPR026891">
    <property type="entry name" value="Fn3-like"/>
</dbReference>
<evidence type="ECO:0000256" key="10">
    <source>
        <dbReference type="ARBA" id="ARBA00022679"/>
    </source>
</evidence>
<keyword evidence="31" id="KW-0175">Coiled coil</keyword>
<evidence type="ECO:0000256" key="23">
    <source>
        <dbReference type="ARBA" id="ARBA00023295"/>
    </source>
</evidence>
<evidence type="ECO:0000256" key="24">
    <source>
        <dbReference type="ARBA" id="ARBA00023326"/>
    </source>
</evidence>
<dbReference type="Gene3D" id="2.60.40.10">
    <property type="entry name" value="Immunoglobulins"/>
    <property type="match status" value="1"/>
</dbReference>
<evidence type="ECO:0000256" key="5">
    <source>
        <dbReference type="ARBA" id="ARBA00005336"/>
    </source>
</evidence>
<dbReference type="Gene3D" id="3.20.20.300">
    <property type="entry name" value="Glycoside hydrolase, family 3, N-terminal domain"/>
    <property type="match status" value="1"/>
</dbReference>
<feature type="transmembrane region" description="Helical" evidence="33">
    <location>
        <begin position="117"/>
        <end position="135"/>
    </location>
</feature>
<comment type="caution">
    <text evidence="36">The sequence shown here is derived from an EMBL/GenBank/DDBJ whole genome shotgun (WGS) entry which is preliminary data.</text>
</comment>
<evidence type="ECO:0000256" key="31">
    <source>
        <dbReference type="SAM" id="Coils"/>
    </source>
</evidence>
<evidence type="ECO:0000313" key="36">
    <source>
        <dbReference type="EMBL" id="KFX48988.1"/>
    </source>
</evidence>
<dbReference type="SMART" id="SM00387">
    <property type="entry name" value="HATPase_c"/>
    <property type="match status" value="1"/>
</dbReference>
<keyword evidence="15" id="KW-0067">ATP-binding</keyword>
<dbReference type="Pfam" id="PF00933">
    <property type="entry name" value="Glyco_hydro_3"/>
    <property type="match status" value="1"/>
</dbReference>
<evidence type="ECO:0000256" key="3">
    <source>
        <dbReference type="ARBA" id="ARBA00004401"/>
    </source>
</evidence>
<dbReference type="InterPro" id="IPR001789">
    <property type="entry name" value="Sig_transdc_resp-reg_receiver"/>
</dbReference>
<dbReference type="InterPro" id="IPR005467">
    <property type="entry name" value="His_kinase_dom"/>
</dbReference>
<evidence type="ECO:0000256" key="4">
    <source>
        <dbReference type="ARBA" id="ARBA00004987"/>
    </source>
</evidence>
<keyword evidence="24" id="KW-0624">Polysaccharide degradation</keyword>
<keyword evidence="17 33" id="KW-1133">Transmembrane helix</keyword>
<dbReference type="Gene3D" id="1.10.287.130">
    <property type="match status" value="1"/>
</dbReference>
<feature type="compositionally biased region" description="Pro residues" evidence="32">
    <location>
        <begin position="809"/>
        <end position="820"/>
    </location>
</feature>
<dbReference type="FunFam" id="3.40.50.2300:FF:000289">
    <property type="entry name" value="Osmosensing histidine protein kinase SLN1"/>
    <property type="match status" value="1"/>
</dbReference>
<dbReference type="Pfam" id="PF00072">
    <property type="entry name" value="Response_reg"/>
    <property type="match status" value="1"/>
</dbReference>
<evidence type="ECO:0000256" key="2">
    <source>
        <dbReference type="ARBA" id="ARBA00000448"/>
    </source>
</evidence>
<dbReference type="Pfam" id="PF14310">
    <property type="entry name" value="Fn3-like"/>
    <property type="match status" value="1"/>
</dbReference>
<dbReference type="Pfam" id="PF01915">
    <property type="entry name" value="Glyco_hydro_3_C"/>
    <property type="match status" value="1"/>
</dbReference>
<dbReference type="GO" id="GO:0008422">
    <property type="term" value="F:beta-glucosidase activity"/>
    <property type="evidence" value="ECO:0007669"/>
    <property type="project" value="UniProtKB-EC"/>
</dbReference>
<evidence type="ECO:0000256" key="32">
    <source>
        <dbReference type="SAM" id="MobiDB-lite"/>
    </source>
</evidence>
<gene>
    <name evidence="36" type="ORF">GQ26_0100410</name>
</gene>
<reference evidence="36" key="1">
    <citation type="journal article" date="2014" name="PLoS Genet.">
        <title>Signature Gene Expression Reveals Novel Clues to the Molecular Mechanisms of Dimorphic Transition in Penicillium marneffei.</title>
        <authorList>
            <person name="Yang E."/>
            <person name="Wang G."/>
            <person name="Cai J."/>
            <person name="Woo P.C."/>
            <person name="Lau S.K."/>
            <person name="Yuen K.-Y."/>
            <person name="Chow W.-N."/>
            <person name="Lin X."/>
        </authorList>
    </citation>
    <scope>NUCLEOTIDE SEQUENCE [LARGE SCALE GENOMIC DNA]</scope>
    <source>
        <strain evidence="36">PM1</strain>
    </source>
</reference>
<evidence type="ECO:0000256" key="6">
    <source>
        <dbReference type="ARBA" id="ARBA00012438"/>
    </source>
</evidence>
<dbReference type="FunFam" id="1.10.287.130:FF:000004">
    <property type="entry name" value="Ethylene receptor 1"/>
    <property type="match status" value="1"/>
</dbReference>
<dbReference type="GO" id="GO:0030245">
    <property type="term" value="P:cellulose catabolic process"/>
    <property type="evidence" value="ECO:0007669"/>
    <property type="project" value="UniProtKB-KW"/>
</dbReference>
<evidence type="ECO:0000256" key="29">
    <source>
        <dbReference type="ARBA" id="ARBA00041811"/>
    </source>
</evidence>
<dbReference type="InterPro" id="IPR013783">
    <property type="entry name" value="Ig-like_fold"/>
</dbReference>
<dbReference type="Gene3D" id="3.40.50.2300">
    <property type="match status" value="1"/>
</dbReference>
<evidence type="ECO:0000256" key="8">
    <source>
        <dbReference type="ARBA" id="ARBA00022475"/>
    </source>
</evidence>
<dbReference type="PROSITE" id="PS50109">
    <property type="entry name" value="HIS_KIN"/>
    <property type="match status" value="1"/>
</dbReference>
<dbReference type="PANTHER" id="PTHR42715:SF20">
    <property type="entry name" value="BETA-GLUCOSIDASE E-RELATED"/>
    <property type="match status" value="1"/>
</dbReference>
<dbReference type="SUPFAM" id="SSF52172">
    <property type="entry name" value="CheY-like"/>
    <property type="match status" value="1"/>
</dbReference>
<comment type="function">
    <text evidence="25">Beta-glucosidases are one of a number of cellulolytic enzymes involved in the degradation of cellulosic biomass. Catalyzes the last step releasing glucose from the inhibitory cellobiose.</text>
</comment>
<dbReference type="InterPro" id="IPR036881">
    <property type="entry name" value="Glyco_hydro_3_C_sf"/>
</dbReference>
<keyword evidence="14" id="KW-0378">Hydrolase</keyword>
<dbReference type="Pfam" id="PF02518">
    <property type="entry name" value="HATPase_c"/>
    <property type="match status" value="1"/>
</dbReference>
<keyword evidence="21" id="KW-0325">Glycoprotein</keyword>
<dbReference type="InterPro" id="IPR003661">
    <property type="entry name" value="HisK_dim/P_dom"/>
</dbReference>
<keyword evidence="9 30" id="KW-0597">Phosphoprotein</keyword>
<keyword evidence="8" id="KW-1003">Cell membrane</keyword>
<feature type="compositionally biased region" description="Acidic residues" evidence="32">
    <location>
        <begin position="54"/>
        <end position="72"/>
    </location>
</feature>
<dbReference type="InterPro" id="IPR036890">
    <property type="entry name" value="HATPase_C_sf"/>
</dbReference>
<evidence type="ECO:0000256" key="15">
    <source>
        <dbReference type="ARBA" id="ARBA00022840"/>
    </source>
</evidence>
<dbReference type="PANTHER" id="PTHR42715">
    <property type="entry name" value="BETA-GLUCOSIDASE"/>
    <property type="match status" value="1"/>
</dbReference>
<sequence>MADSKYRRVPHDDTLGSPIASAGQSSLTRHHQQNWHPLNPIDTSSDLSSKEDTDNSDNENDTMNVDEEDGDETVMAPLNRRSSSNRKRQRSRRRPPTNSKFRRWLTLLKKSIVRNRLALVAVAGVIFIFLPLIAYQRSIRSFFWAGQVYESPPWYPSPRGGTSESWAHSYQKAKAMVQNMTLLEKVNVTTGVGWSMGLCVGNTGPAIDSGFPSLCLQDGPLGIRFADHITAFPAGLTTAATWNRSLIHERGYLLGTEARGKGVNVLLGPSMGPLGIAPAGGRNWEGFSPDPVLSAIAAADTIRGIQRTGVMATAKHFVMNEQEHFRQGREWIIPDALSSNIDDRALHEVFIWPFAESIRANVASVMCSYQMVNNSYACGNSKLLNGILKDELGFQGFVQSDWLAQRSGVISALAGLDMSMPGDGASWADGKSVWGKQLTIAVLNGTMPMERLNDMVTRIVAAWYQLGQNEPGDNPTSPNFSSWTNEEYGHLFEGSGDPATGRVNQFIDVQGSGEDAHSITARRIAAEGTVVVKNEDDILPLSTQGSSSRTKPYRVGVFGEDAGPGKGPNFCIDRSCNQGTLASGWGSGSVEFPYIVTPIDALKASFDETEVKFQGYPTDKYEDKDLDNHDLCIVFANSDSGEGYLKWGDVHADRNNLFLQKHGDSYIQRVASNCGGDEGVTIVVIHAVGPVVVESWIDHPRIKAVVLAHLPGQESGNALTDVLFGRVDGGRLPYTIGKSLDDYGPSAQVLYFPNALVPQVNYTDGLFIDYRYFDKHNITPRFEFGYGLSYTTFEYSDLVISPVREKSPLPSPRPNPPVSPPEYSGQTPDARSALFPTGFRALHKYIYPYLADLSEIKQRHFDFPEGYKTEQTPSPAGGGEGGNPSLYETFVVVTANVTNTGSRTGQEVVQLYVSFPSDVKDEDATFSDSIEFPVRVLRGFDKVELAPGETTKVELALTRKDLSYWSTRRQNWVMPVTGEFTIALGNSSRSMILEDGNRGAAIRFFECVPSKIKHSQEREECWSSLPFNLFSVKTLTGRFYTFVPFFEVRRRSSQPYSDDLPKKECINKQVGLYSYLRLRKDERMRIPIALQLALLVLVTSLVGLTVISIATWENSYKFVTGVKSHGLLLAASLKAGQISSNIALIEANCQTVTTRILIQSALRRFYQGNQTDTNWATAITDIQTALGSGGYVSLYQVKIYSRNEGGNPGGLLNVTTNSLAGSIELPYNYDNGTSVIFGDPGLGYPPSLYPNLTYAVADGVDPTNATSQQATAYAFPEFPINTTSALLLGPLYVNASFSMISITLPIINNTSYTDILGYMTIIANADSIQSSLVGNNGLDTSASVLLVGPSTADNVFTGDARAATRTSPQTNKTALEEAQARYIFAPSLVSGFEDRHSEYRTTQTAFRLAKYPTVLDALQTPRSTYDSSSSNLDTTNEQGYRVAVGVARPQSTLVDWVIVIEETHAQAFSPVSELRKIILACVFGTAGFIAVVVIPLAHYSVTPIRKLKAATEKSIHPSPYHQHYGDHPETNGGAVLETLNAQNEKQGGIFGALSNIVHGRWGLSQGTASEDGRPKTFKVPGKVKESKHIITDELTELTSTFNEMADELMIQYTRLEERVAERTRELEISKKAAETANESKTLFIANISHELKTPLNGILGMCAVCMGEDDLPRIKKSLQVVYKSGDLLLHLLNDLLTFSKNEIDSAIRLDEKEFSLADIKSQILTIFEKQVIEKHVHFTVKFIGTPAAAETIMIDDEKHALTMTSPSTSHAYGPPGTPRMRDMILWGDQHRILQVLINLVSNSLKFTPEGGRVDVRIKCLGDYEKPEGSTKVSFDSKSNPAMRSRTPSFQSRDTQIGGNIGSNFDHHFREREPPVNYRTLAFSFEVEDTGPGIPSHLQQRVFEPFMQGDLGLNRKYGGTGLGLSICSQLSRLMGGTIHLDSTVGKGSTFRVDIPLKLLKEMASSTHSSSTAGSRPQSDIISLDDAAGVIRTSGANSPVVKPVETKDLQPRLVGLSQPFFAAAPPSSPPVNTTTTTNCNNITVGNPSSTSSAALKSALSSSTDATSSTKIRVLVAEDNAVNQEVVLRMLKLEDIYDVTVVKDGQEAYDTVKAAMSEGNKFDLIFMDIQMPNLDGLESTRLIRQMGYSAPIVALSAFAEESNIKDCMESGMDMFLSKPIRRPALKQVLKKFATIVEEEDGETS</sequence>
<accession>A0A093XUT4</accession>
<comment type="catalytic activity">
    <reaction evidence="1">
        <text>ATP + protein L-histidine = ADP + protein N-phospho-L-histidine.</text>
        <dbReference type="EC" id="2.7.13.3"/>
    </reaction>
</comment>
<dbReference type="InterPro" id="IPR036962">
    <property type="entry name" value="Glyco_hydro_3_N_sf"/>
</dbReference>
<keyword evidence="11 33" id="KW-0812">Transmembrane</keyword>
<dbReference type="HOGENOM" id="CLU_231203_0_0_1"/>
<dbReference type="Gene3D" id="3.30.565.10">
    <property type="entry name" value="Histidine kinase-like ATPase, C-terminal domain"/>
    <property type="match status" value="1"/>
</dbReference>
<feature type="transmembrane region" description="Helical" evidence="33">
    <location>
        <begin position="1088"/>
        <end position="1110"/>
    </location>
</feature>
<evidence type="ECO:0000256" key="11">
    <source>
        <dbReference type="ARBA" id="ARBA00022692"/>
    </source>
</evidence>
<feature type="domain" description="Response regulatory" evidence="35">
    <location>
        <begin position="2070"/>
        <end position="2190"/>
    </location>
</feature>
<dbReference type="SUPFAM" id="SSF52279">
    <property type="entry name" value="Beta-D-glucan exohydrolase, C-terminal domain"/>
    <property type="match status" value="1"/>
</dbReference>
<evidence type="ECO:0000256" key="19">
    <source>
        <dbReference type="ARBA" id="ARBA00023012"/>
    </source>
</evidence>
<evidence type="ECO:0000256" key="12">
    <source>
        <dbReference type="ARBA" id="ARBA00022741"/>
    </source>
</evidence>
<dbReference type="SMART" id="SM00388">
    <property type="entry name" value="HisKA"/>
    <property type="match status" value="1"/>
</dbReference>
<evidence type="ECO:0000256" key="17">
    <source>
        <dbReference type="ARBA" id="ARBA00022989"/>
    </source>
</evidence>
<feature type="compositionally biased region" description="Basic and acidic residues" evidence="32">
    <location>
        <begin position="1"/>
        <end position="14"/>
    </location>
</feature>
<keyword evidence="18" id="KW-0136">Cellulose degradation</keyword>
<feature type="compositionally biased region" description="Basic residues" evidence="32">
    <location>
        <begin position="83"/>
        <end position="97"/>
    </location>
</feature>
<dbReference type="InterPro" id="IPR011006">
    <property type="entry name" value="CheY-like_superfamily"/>
</dbReference>
<keyword evidence="12" id="KW-0547">Nucleotide-binding</keyword>
<keyword evidence="13" id="KW-0418">Kinase</keyword>
<keyword evidence="16" id="KW-0735">Signal-anchor</keyword>
<evidence type="ECO:0000256" key="1">
    <source>
        <dbReference type="ARBA" id="ARBA00000085"/>
    </source>
</evidence>
<keyword evidence="19" id="KW-0902">Two-component regulatory system</keyword>
<dbReference type="SMART" id="SM01217">
    <property type="entry name" value="Fn3_like"/>
    <property type="match status" value="1"/>
</dbReference>
<dbReference type="FunFam" id="3.40.50.1700:FF:000003">
    <property type="entry name" value="Probable beta-glucosidase"/>
    <property type="match status" value="1"/>
</dbReference>
<dbReference type="PRINTS" id="PR00133">
    <property type="entry name" value="GLHYDRLASE3"/>
</dbReference>
<feature type="domain" description="Histidine kinase" evidence="34">
    <location>
        <begin position="1646"/>
        <end position="1957"/>
    </location>
</feature>
<evidence type="ECO:0000256" key="28">
    <source>
        <dbReference type="ARBA" id="ARBA00041599"/>
    </source>
</evidence>
<evidence type="ECO:0000256" key="30">
    <source>
        <dbReference type="PROSITE-ProRule" id="PRU00169"/>
    </source>
</evidence>
<dbReference type="CDD" id="cd00082">
    <property type="entry name" value="HisKA"/>
    <property type="match status" value="1"/>
</dbReference>
<evidence type="ECO:0000256" key="22">
    <source>
        <dbReference type="ARBA" id="ARBA00023277"/>
    </source>
</evidence>
<dbReference type="SUPFAM" id="SSF51445">
    <property type="entry name" value="(Trans)glycosidases"/>
    <property type="match status" value="1"/>
</dbReference>
<feature type="region of interest" description="Disordered" evidence="32">
    <location>
        <begin position="805"/>
        <end position="830"/>
    </location>
</feature>
<evidence type="ECO:0000256" key="20">
    <source>
        <dbReference type="ARBA" id="ARBA00023136"/>
    </source>
</evidence>
<evidence type="ECO:0000256" key="27">
    <source>
        <dbReference type="ARBA" id="ARBA00041269"/>
    </source>
</evidence>
<evidence type="ECO:0000256" key="13">
    <source>
        <dbReference type="ARBA" id="ARBA00022777"/>
    </source>
</evidence>
<feature type="transmembrane region" description="Helical" evidence="33">
    <location>
        <begin position="1477"/>
        <end position="1499"/>
    </location>
</feature>
<dbReference type="InterPro" id="IPR002772">
    <property type="entry name" value="Glyco_hydro_3_C"/>
</dbReference>
<dbReference type="InterPro" id="IPR050288">
    <property type="entry name" value="Cellulose_deg_GH3"/>
</dbReference>
<comment type="similarity">
    <text evidence="5">Belongs to the glycosyl hydrolase 3 family.</text>
</comment>
<dbReference type="PROSITE" id="PS50110">
    <property type="entry name" value="RESPONSE_REGULATORY"/>
    <property type="match status" value="1"/>
</dbReference>
<feature type="region of interest" description="Disordered" evidence="32">
    <location>
        <begin position="1"/>
        <end position="97"/>
    </location>
</feature>
<keyword evidence="23" id="KW-0326">Glycosidase</keyword>
<dbReference type="CDD" id="cd17546">
    <property type="entry name" value="REC_hyHK_CKI1_RcsC-like"/>
    <property type="match status" value="1"/>
</dbReference>
<comment type="catalytic activity">
    <reaction evidence="2">
        <text>Hydrolysis of terminal, non-reducing beta-D-glucosyl residues with release of beta-D-glucose.</text>
        <dbReference type="EC" id="3.2.1.21"/>
    </reaction>
</comment>
<evidence type="ECO:0000259" key="35">
    <source>
        <dbReference type="PROSITE" id="PS50110"/>
    </source>
</evidence>
<dbReference type="EMBL" id="JPOX01000010">
    <property type="protein sequence ID" value="KFX48988.1"/>
    <property type="molecule type" value="Genomic_DNA"/>
</dbReference>
<evidence type="ECO:0000256" key="33">
    <source>
        <dbReference type="SAM" id="Phobius"/>
    </source>
</evidence>
<organism evidence="36">
    <name type="scientific">Talaromyces marneffei PM1</name>
    <dbReference type="NCBI Taxonomy" id="1077442"/>
    <lineage>
        <taxon>Eukaryota</taxon>
        <taxon>Fungi</taxon>
        <taxon>Dikarya</taxon>
        <taxon>Ascomycota</taxon>
        <taxon>Pezizomycotina</taxon>
        <taxon>Eurotiomycetes</taxon>
        <taxon>Eurotiomycetidae</taxon>
        <taxon>Eurotiales</taxon>
        <taxon>Trichocomaceae</taxon>
        <taxon>Talaromyces</taxon>
        <taxon>Talaromyces sect. Talaromyces</taxon>
    </lineage>
</organism>
<dbReference type="CDD" id="cd16922">
    <property type="entry name" value="HATPase_EvgS-ArcB-TorS-like"/>
    <property type="match status" value="1"/>
</dbReference>
<keyword evidence="10" id="KW-0808">Transferase</keyword>
<dbReference type="GO" id="GO:0005524">
    <property type="term" value="F:ATP binding"/>
    <property type="evidence" value="ECO:0007669"/>
    <property type="project" value="UniProtKB-KW"/>
</dbReference>
<protein>
    <recommendedName>
        <fullName evidence="26">Probable beta-glucosidase E</fullName>
        <ecNumber evidence="6">2.7.13.3</ecNumber>
        <ecNumber evidence="7">3.2.1.21</ecNumber>
    </recommendedName>
    <alternativeName>
        <fullName evidence="27">Beta-D-glucoside glucohydrolase E</fullName>
    </alternativeName>
    <alternativeName>
        <fullName evidence="28">Cellobiase E</fullName>
    </alternativeName>
    <alternativeName>
        <fullName evidence="29">Gentiobiase E</fullName>
    </alternativeName>
</protein>
<feature type="compositionally biased region" description="Polar residues" evidence="32">
    <location>
        <begin position="1830"/>
        <end position="1856"/>
    </location>
</feature>
<dbReference type="FunFam" id="3.20.20.300:FF:000002">
    <property type="entry name" value="Probable beta-glucosidase"/>
    <property type="match status" value="1"/>
</dbReference>
<feature type="coiled-coil region" evidence="31">
    <location>
        <begin position="1605"/>
        <end position="1632"/>
    </location>
</feature>
<evidence type="ECO:0000256" key="25">
    <source>
        <dbReference type="ARBA" id="ARBA00024983"/>
    </source>
</evidence>
<proteinExistence type="inferred from homology"/>
<dbReference type="InterPro" id="IPR017853">
    <property type="entry name" value="GH"/>
</dbReference>
<dbReference type="InterPro" id="IPR003594">
    <property type="entry name" value="HATPase_dom"/>
</dbReference>
<dbReference type="Pfam" id="PF00512">
    <property type="entry name" value="HisKA"/>
    <property type="match status" value="1"/>
</dbReference>